<evidence type="ECO:0000313" key="5">
    <source>
        <dbReference type="RefSeq" id="XP_033536286.1"/>
    </source>
</evidence>
<protein>
    <recommendedName>
        <fullName evidence="2">Tautomerase cis-CaaD-like domain-containing protein</fullName>
    </recommendedName>
</protein>
<dbReference type="Pfam" id="PF14832">
    <property type="entry name" value="Tautomerase_3"/>
    <property type="match status" value="1"/>
</dbReference>
<dbReference type="AlphaFoldDB" id="A0A6G1G984"/>
<dbReference type="RefSeq" id="XP_033536286.1">
    <property type="nucleotide sequence ID" value="XM_033679120.1"/>
</dbReference>
<reference evidence="5" key="3">
    <citation type="submission" date="2025-04" db="UniProtKB">
        <authorList>
            <consortium name="RefSeq"/>
        </authorList>
    </citation>
    <scope>IDENTIFICATION</scope>
    <source>
        <strain evidence="5">CBS 781.70</strain>
    </source>
</reference>
<dbReference type="EMBL" id="ML975153">
    <property type="protein sequence ID" value="KAF1814655.1"/>
    <property type="molecule type" value="Genomic_DNA"/>
</dbReference>
<organism evidence="3">
    <name type="scientific">Eremomyces bilateralis CBS 781.70</name>
    <dbReference type="NCBI Taxonomy" id="1392243"/>
    <lineage>
        <taxon>Eukaryota</taxon>
        <taxon>Fungi</taxon>
        <taxon>Dikarya</taxon>
        <taxon>Ascomycota</taxon>
        <taxon>Pezizomycotina</taxon>
        <taxon>Dothideomycetes</taxon>
        <taxon>Dothideomycetes incertae sedis</taxon>
        <taxon>Eremomycetales</taxon>
        <taxon>Eremomycetaceae</taxon>
        <taxon>Eremomyces</taxon>
    </lineage>
</organism>
<dbReference type="InterPro" id="IPR028116">
    <property type="entry name" value="Cis-CaaD-like"/>
</dbReference>
<dbReference type="GeneID" id="54419690"/>
<reference evidence="5" key="2">
    <citation type="submission" date="2020-04" db="EMBL/GenBank/DDBJ databases">
        <authorList>
            <consortium name="NCBI Genome Project"/>
        </authorList>
    </citation>
    <scope>NUCLEOTIDE SEQUENCE</scope>
    <source>
        <strain evidence="5">CBS 781.70</strain>
    </source>
</reference>
<dbReference type="InterPro" id="IPR014347">
    <property type="entry name" value="Tautomerase/MIF_sf"/>
</dbReference>
<evidence type="ECO:0000259" key="2">
    <source>
        <dbReference type="Pfam" id="PF14832"/>
    </source>
</evidence>
<proteinExistence type="predicted"/>
<evidence type="ECO:0000313" key="4">
    <source>
        <dbReference type="Proteomes" id="UP000504638"/>
    </source>
</evidence>
<evidence type="ECO:0000313" key="3">
    <source>
        <dbReference type="EMBL" id="KAF1814655.1"/>
    </source>
</evidence>
<accession>A0A6G1G984</accession>
<sequence length="216" mass="24373">MGHICINSGASPSTIRAPKTKNSKNQAIAINHYALAPPNSDMPFWRIYHPEGTFATEDHKRGLSQDITSIYSSRGLPAFYVVIVFIPIHAGNFWVGGQLRDTPPKSDSSSIADGSPTSSNKPFIRIFASNIARRLPNPVYRDRFLKAVDEKLKPHIADWGYDWEYHLDETERELWKINGMVPPPTGSEDEKRWFSENKPLELESAFNDEPAHLGKL</sequence>
<feature type="region of interest" description="Disordered" evidence="1">
    <location>
        <begin position="1"/>
        <end position="20"/>
    </location>
</feature>
<evidence type="ECO:0000256" key="1">
    <source>
        <dbReference type="SAM" id="MobiDB-lite"/>
    </source>
</evidence>
<dbReference type="Proteomes" id="UP000504638">
    <property type="component" value="Unplaced"/>
</dbReference>
<keyword evidence="4" id="KW-1185">Reference proteome</keyword>
<name>A0A6G1G984_9PEZI</name>
<dbReference type="OrthoDB" id="2129288at2759"/>
<feature type="domain" description="Tautomerase cis-CaaD-like" evidence="2">
    <location>
        <begin position="42"/>
        <end position="198"/>
    </location>
</feature>
<gene>
    <name evidence="3 5" type="ORF">P152DRAFT_456920</name>
</gene>
<reference evidence="3 5" key="1">
    <citation type="submission" date="2020-01" db="EMBL/GenBank/DDBJ databases">
        <authorList>
            <consortium name="DOE Joint Genome Institute"/>
            <person name="Haridas S."/>
            <person name="Albert R."/>
            <person name="Binder M."/>
            <person name="Bloem J."/>
            <person name="Labutti K."/>
            <person name="Salamov A."/>
            <person name="Andreopoulos B."/>
            <person name="Baker S.E."/>
            <person name="Barry K."/>
            <person name="Bills G."/>
            <person name="Bluhm B.H."/>
            <person name="Cannon C."/>
            <person name="Castanera R."/>
            <person name="Culley D.E."/>
            <person name="Daum C."/>
            <person name="Ezra D."/>
            <person name="Gonzalez J.B."/>
            <person name="Henrissat B."/>
            <person name="Kuo A."/>
            <person name="Liang C."/>
            <person name="Lipzen A."/>
            <person name="Lutzoni F."/>
            <person name="Magnuson J."/>
            <person name="Mondo S."/>
            <person name="Nolan M."/>
            <person name="Ohm R."/>
            <person name="Pangilinan J."/>
            <person name="Park H.-J."/>
            <person name="Ramirez L."/>
            <person name="Alfaro M."/>
            <person name="Sun H."/>
            <person name="Tritt A."/>
            <person name="Yoshinaga Y."/>
            <person name="Zwiers L.-H."/>
            <person name="Turgeon B.G."/>
            <person name="Goodwin S.B."/>
            <person name="Spatafora J.W."/>
            <person name="Crous P.W."/>
            <person name="Grigoriev I.V."/>
        </authorList>
    </citation>
    <scope>NUCLEOTIDE SEQUENCE</scope>
    <source>
        <strain evidence="3 5">CBS 781.70</strain>
    </source>
</reference>
<dbReference type="Gene3D" id="3.30.429.10">
    <property type="entry name" value="Macrophage Migration Inhibitory Factor"/>
    <property type="match status" value="1"/>
</dbReference>